<evidence type="ECO:0000313" key="2">
    <source>
        <dbReference type="Proteomes" id="UP000266643"/>
    </source>
</evidence>
<name>A0A397DL50_APHAT</name>
<dbReference type="VEuPathDB" id="FungiDB:H257_02265"/>
<gene>
    <name evidence="1" type="ORF">DYB30_012114</name>
</gene>
<feature type="non-terminal residue" evidence="1">
    <location>
        <position position="1"/>
    </location>
</feature>
<comment type="caution">
    <text evidence="1">The sequence shown here is derived from an EMBL/GenBank/DDBJ whole genome shotgun (WGS) entry which is preliminary data.</text>
</comment>
<dbReference type="Proteomes" id="UP000266643">
    <property type="component" value="Unassembled WGS sequence"/>
</dbReference>
<evidence type="ECO:0000313" key="1">
    <source>
        <dbReference type="EMBL" id="RHY64233.1"/>
    </source>
</evidence>
<proteinExistence type="predicted"/>
<protein>
    <submittedName>
        <fullName evidence="1">Uncharacterized protein</fullName>
    </submittedName>
</protein>
<accession>A0A397DL50</accession>
<sequence>GFVHPRTKKVLTVDWLSKARQKHMAALRQAMENMHRDVAARSEKLRQQARGRRENKAHVRLAKFALGDFVLLGKIIKFPNKLALNWKGPYRVSRVDSDYVMEVQQLVKPFTTSVHHASRLKFFSDAALDVTDALVDYAAFGDEGFLSRGSFERAFRAHPKIKHGLKVTLFKKKSIDEKKSKARQRKQQRKATREALQAMVGKAVRLNSEHQLQLPSPASVGLTKKRIQT</sequence>
<organism evidence="1 2">
    <name type="scientific">Aphanomyces astaci</name>
    <name type="common">Crayfish plague agent</name>
    <dbReference type="NCBI Taxonomy" id="112090"/>
    <lineage>
        <taxon>Eukaryota</taxon>
        <taxon>Sar</taxon>
        <taxon>Stramenopiles</taxon>
        <taxon>Oomycota</taxon>
        <taxon>Saprolegniomycetes</taxon>
        <taxon>Saprolegniales</taxon>
        <taxon>Verrucalvaceae</taxon>
        <taxon>Aphanomyces</taxon>
    </lineage>
</organism>
<dbReference type="AlphaFoldDB" id="A0A397DL50"/>
<reference evidence="1 2" key="1">
    <citation type="submission" date="2018-08" db="EMBL/GenBank/DDBJ databases">
        <title>Aphanomyces genome sequencing and annotation.</title>
        <authorList>
            <person name="Minardi D."/>
            <person name="Oidtmann B."/>
            <person name="Van Der Giezen M."/>
            <person name="Studholme D.J."/>
        </authorList>
    </citation>
    <scope>NUCLEOTIDE SEQUENCE [LARGE SCALE GENOMIC DNA]</scope>
    <source>
        <strain evidence="1 2">D2</strain>
    </source>
</reference>
<dbReference type="EMBL" id="QUTD01005085">
    <property type="protein sequence ID" value="RHY64233.1"/>
    <property type="molecule type" value="Genomic_DNA"/>
</dbReference>